<evidence type="ECO:0000259" key="4">
    <source>
        <dbReference type="Pfam" id="PF02563"/>
    </source>
</evidence>
<keyword evidence="1 3" id="KW-0732">Signal</keyword>
<keyword evidence="2" id="KW-0812">Transmembrane</keyword>
<evidence type="ECO:0000313" key="6">
    <source>
        <dbReference type="EMBL" id="SDX93355.1"/>
    </source>
</evidence>
<feature type="domain" description="Polysaccharide export protein N-terminal" evidence="4">
    <location>
        <begin position="44"/>
        <end position="138"/>
    </location>
</feature>
<name>A0A1H3FR69_9FLAO</name>
<dbReference type="InterPro" id="IPR003715">
    <property type="entry name" value="Poly_export_N"/>
</dbReference>
<evidence type="ECO:0000256" key="1">
    <source>
        <dbReference type="ARBA" id="ARBA00022729"/>
    </source>
</evidence>
<keyword evidence="7" id="KW-1185">Reference proteome</keyword>
<feature type="domain" description="Soluble ligand binding" evidence="5">
    <location>
        <begin position="142"/>
        <end position="191"/>
    </location>
</feature>
<dbReference type="RefSeq" id="WP_090125810.1">
    <property type="nucleotide sequence ID" value="NZ_FNNJ01000012.1"/>
</dbReference>
<dbReference type="Gene3D" id="3.10.560.10">
    <property type="entry name" value="Outer membrane lipoprotein wza domain like"/>
    <property type="match status" value="1"/>
</dbReference>
<sequence length="256" mass="28035">MTNNKITYGLILLLAAIFQNCASPEKVVYFQDIENLKAQTALVNYEPQLQVGDILTINVSAIDAEAAVPFNLYETPPTVGVMSSNAKPLTYIVDASGVIQFPVIGSVQVGGKTIKENTAYLTNLLKDYIKKPIVNIRLTNFRVTVLGEVKKPGTFQVANERISVVEALGLAGDLTIHGKRKEIQLIREQNGERKFVTLDLTSKKIFESPYFYLAQNDVIYVTPNKTKVNSSAVGTNTGVIISSISILLSLISILLK</sequence>
<dbReference type="AlphaFoldDB" id="A0A1H3FR69"/>
<evidence type="ECO:0000259" key="5">
    <source>
        <dbReference type="Pfam" id="PF10531"/>
    </source>
</evidence>
<evidence type="ECO:0000256" key="3">
    <source>
        <dbReference type="SAM" id="SignalP"/>
    </source>
</evidence>
<gene>
    <name evidence="6" type="ORF">SAMN05444411_11229</name>
</gene>
<dbReference type="Pfam" id="PF10531">
    <property type="entry name" value="SLBB"/>
    <property type="match status" value="1"/>
</dbReference>
<dbReference type="PANTHER" id="PTHR33619:SF3">
    <property type="entry name" value="POLYSACCHARIDE EXPORT PROTEIN GFCE-RELATED"/>
    <property type="match status" value="1"/>
</dbReference>
<dbReference type="Proteomes" id="UP000199595">
    <property type="component" value="Unassembled WGS sequence"/>
</dbReference>
<dbReference type="Pfam" id="PF02563">
    <property type="entry name" value="Poly_export"/>
    <property type="match status" value="1"/>
</dbReference>
<dbReference type="GO" id="GO:0015159">
    <property type="term" value="F:polysaccharide transmembrane transporter activity"/>
    <property type="evidence" value="ECO:0007669"/>
    <property type="project" value="InterPro"/>
</dbReference>
<feature type="signal peptide" evidence="3">
    <location>
        <begin position="1"/>
        <end position="22"/>
    </location>
</feature>
<keyword evidence="2" id="KW-1133">Transmembrane helix</keyword>
<protein>
    <submittedName>
        <fullName evidence="6">Polysaccharide export outer membrane protein</fullName>
    </submittedName>
</protein>
<proteinExistence type="predicted"/>
<dbReference type="OrthoDB" id="662756at2"/>
<reference evidence="6 7" key="1">
    <citation type="submission" date="2016-10" db="EMBL/GenBank/DDBJ databases">
        <authorList>
            <person name="de Groot N.N."/>
        </authorList>
    </citation>
    <scope>NUCLEOTIDE SEQUENCE [LARGE SCALE GENOMIC DNA]</scope>
    <source>
        <strain evidence="6 7">DSM 24956</strain>
    </source>
</reference>
<dbReference type="InterPro" id="IPR049712">
    <property type="entry name" value="Poly_export"/>
</dbReference>
<dbReference type="EMBL" id="FNNJ01000012">
    <property type="protein sequence ID" value="SDX93355.1"/>
    <property type="molecule type" value="Genomic_DNA"/>
</dbReference>
<feature type="transmembrane region" description="Helical" evidence="2">
    <location>
        <begin position="233"/>
        <end position="255"/>
    </location>
</feature>
<dbReference type="STRING" id="762486.SAMN05444411_11229"/>
<feature type="chain" id="PRO_5011742309" evidence="3">
    <location>
        <begin position="23"/>
        <end position="256"/>
    </location>
</feature>
<evidence type="ECO:0000256" key="2">
    <source>
        <dbReference type="SAM" id="Phobius"/>
    </source>
</evidence>
<dbReference type="InterPro" id="IPR019554">
    <property type="entry name" value="Soluble_ligand-bd"/>
</dbReference>
<dbReference type="PANTHER" id="PTHR33619">
    <property type="entry name" value="POLYSACCHARIDE EXPORT PROTEIN GFCE-RELATED"/>
    <property type="match status" value="1"/>
</dbReference>
<evidence type="ECO:0000313" key="7">
    <source>
        <dbReference type="Proteomes" id="UP000199595"/>
    </source>
</evidence>
<accession>A0A1H3FR69</accession>
<organism evidence="6 7">
    <name type="scientific">Lutibacter oricola</name>
    <dbReference type="NCBI Taxonomy" id="762486"/>
    <lineage>
        <taxon>Bacteria</taxon>
        <taxon>Pseudomonadati</taxon>
        <taxon>Bacteroidota</taxon>
        <taxon>Flavobacteriia</taxon>
        <taxon>Flavobacteriales</taxon>
        <taxon>Flavobacteriaceae</taxon>
        <taxon>Lutibacter</taxon>
    </lineage>
</organism>
<keyword evidence="2" id="KW-0472">Membrane</keyword>